<feature type="domain" description="Chromo" evidence="5">
    <location>
        <begin position="24"/>
        <end position="82"/>
    </location>
</feature>
<dbReference type="PRINTS" id="PR00504">
    <property type="entry name" value="CHROMODOMAIN"/>
</dbReference>
<dbReference type="Pfam" id="PF01393">
    <property type="entry name" value="Chromo_shadow"/>
    <property type="match status" value="1"/>
</dbReference>
<feature type="compositionally biased region" description="Basic and acidic residues" evidence="4">
    <location>
        <begin position="117"/>
        <end position="133"/>
    </location>
</feature>
<sequence>MKQADEIEVGLGVKSIKNKKHKEYIVERVCGRRRRNGRIEYLLKWKGYPETQNTWERKEHLNCSALLRKFEKEQNFRANMNSASGTKKNISSRTKGRISSKRKLGNSKTVVRIKIEHKQDSKSKRKPSCESKHSNNNSKFLHITRFHRGIEAETIIGAFEINGEIHFLIRFTGVKRTGIVPASVANIKIPQMVIKFYEDHISYSDKELETKSN</sequence>
<dbReference type="AlphaFoldDB" id="A0A1I8N5W4"/>
<dbReference type="InterPro" id="IPR000953">
    <property type="entry name" value="Chromo/chromo_shadow_dom"/>
</dbReference>
<dbReference type="PROSITE" id="PS50013">
    <property type="entry name" value="CHROMO_2"/>
    <property type="match status" value="2"/>
</dbReference>
<dbReference type="VEuPathDB" id="VectorBase:MDOA011872"/>
<organism evidence="6">
    <name type="scientific">Musca domestica</name>
    <name type="common">House fly</name>
    <dbReference type="NCBI Taxonomy" id="7370"/>
    <lineage>
        <taxon>Eukaryota</taxon>
        <taxon>Metazoa</taxon>
        <taxon>Ecdysozoa</taxon>
        <taxon>Arthropoda</taxon>
        <taxon>Hexapoda</taxon>
        <taxon>Insecta</taxon>
        <taxon>Pterygota</taxon>
        <taxon>Neoptera</taxon>
        <taxon>Endopterygota</taxon>
        <taxon>Diptera</taxon>
        <taxon>Brachycera</taxon>
        <taxon>Muscomorpha</taxon>
        <taxon>Muscoidea</taxon>
        <taxon>Muscidae</taxon>
        <taxon>Musca</taxon>
    </lineage>
</organism>
<dbReference type="PANTHER" id="PTHR22812">
    <property type="entry name" value="CHROMOBOX PROTEIN"/>
    <property type="match status" value="1"/>
</dbReference>
<dbReference type="EnsemblMetazoa" id="MDOA011872-RA">
    <property type="protein sequence ID" value="MDOA011872-PA"/>
    <property type="gene ID" value="MDOA011872"/>
</dbReference>
<dbReference type="InterPro" id="IPR023780">
    <property type="entry name" value="Chromo_domain"/>
</dbReference>
<evidence type="ECO:0000259" key="5">
    <source>
        <dbReference type="PROSITE" id="PS50013"/>
    </source>
</evidence>
<feature type="compositionally biased region" description="Polar residues" evidence="4">
    <location>
        <begin position="80"/>
        <end position="93"/>
    </location>
</feature>
<dbReference type="SMART" id="SM00300">
    <property type="entry name" value="ChSh"/>
    <property type="match status" value="1"/>
</dbReference>
<evidence type="ECO:0000313" key="6">
    <source>
        <dbReference type="EnsemblMetazoa" id="MDOA011872-PA"/>
    </source>
</evidence>
<dbReference type="FunFam" id="2.40.50.40:FF:000031">
    <property type="entry name" value="Heterochromatin protein 1"/>
    <property type="match status" value="1"/>
</dbReference>
<comment type="subcellular location">
    <subcellularLocation>
        <location evidence="1">Nucleus</location>
    </subcellularLocation>
</comment>
<evidence type="ECO:0000256" key="4">
    <source>
        <dbReference type="SAM" id="MobiDB-lite"/>
    </source>
</evidence>
<evidence type="ECO:0000256" key="3">
    <source>
        <dbReference type="ARBA" id="ARBA00023242"/>
    </source>
</evidence>
<feature type="domain" description="Chromo" evidence="5">
    <location>
        <begin position="150"/>
        <end position="208"/>
    </location>
</feature>
<dbReference type="SUPFAM" id="SSF54160">
    <property type="entry name" value="Chromo domain-like"/>
    <property type="match status" value="2"/>
</dbReference>
<dbReference type="VEuPathDB" id="VectorBase:MDOMA2_007822"/>
<feature type="region of interest" description="Disordered" evidence="4">
    <location>
        <begin position="80"/>
        <end position="106"/>
    </location>
</feature>
<keyword evidence="3" id="KW-0539">Nucleus</keyword>
<accession>A0A1I8N5W4</accession>
<dbReference type="InterPro" id="IPR051219">
    <property type="entry name" value="Heterochromatin_chromo-domain"/>
</dbReference>
<dbReference type="GO" id="GO:0005694">
    <property type="term" value="C:chromosome"/>
    <property type="evidence" value="ECO:0007669"/>
    <property type="project" value="UniProtKB-ARBA"/>
</dbReference>
<protein>
    <recommendedName>
        <fullName evidence="5">Chromo domain-containing protein</fullName>
    </recommendedName>
</protein>
<reference evidence="6" key="1">
    <citation type="submission" date="2020-05" db="UniProtKB">
        <authorList>
            <consortium name="EnsemblMetazoa"/>
        </authorList>
    </citation>
    <scope>IDENTIFICATION</scope>
    <source>
        <strain evidence="6">Aabys</strain>
    </source>
</reference>
<dbReference type="InterPro" id="IPR008251">
    <property type="entry name" value="Chromo_shadow_dom"/>
</dbReference>
<dbReference type="eggNOG" id="KOG1911">
    <property type="taxonomic scope" value="Eukaryota"/>
</dbReference>
<dbReference type="InterPro" id="IPR016197">
    <property type="entry name" value="Chromo-like_dom_sf"/>
</dbReference>
<dbReference type="InterPro" id="IPR017984">
    <property type="entry name" value="Chromo_dom_subgr"/>
</dbReference>
<dbReference type="Gene3D" id="2.40.50.40">
    <property type="match status" value="2"/>
</dbReference>
<dbReference type="SMART" id="SM00298">
    <property type="entry name" value="CHROMO"/>
    <property type="match status" value="2"/>
</dbReference>
<evidence type="ECO:0000256" key="2">
    <source>
        <dbReference type="ARBA" id="ARBA00022737"/>
    </source>
</evidence>
<proteinExistence type="predicted"/>
<dbReference type="CDD" id="cd00034">
    <property type="entry name" value="CSD"/>
    <property type="match status" value="1"/>
</dbReference>
<name>A0A1I8N5W4_MUSDO</name>
<feature type="compositionally biased region" description="Basic residues" evidence="4">
    <location>
        <begin position="94"/>
        <end position="105"/>
    </location>
</feature>
<dbReference type="GO" id="GO:0005634">
    <property type="term" value="C:nucleus"/>
    <property type="evidence" value="ECO:0007669"/>
    <property type="project" value="UniProtKB-SubCell"/>
</dbReference>
<evidence type="ECO:0000256" key="1">
    <source>
        <dbReference type="ARBA" id="ARBA00004123"/>
    </source>
</evidence>
<dbReference type="Pfam" id="PF00385">
    <property type="entry name" value="Chromo"/>
    <property type="match status" value="1"/>
</dbReference>
<dbReference type="STRING" id="7370.A0A1I8N5W4"/>
<feature type="region of interest" description="Disordered" evidence="4">
    <location>
        <begin position="117"/>
        <end position="136"/>
    </location>
</feature>
<keyword evidence="2" id="KW-0677">Repeat</keyword>